<dbReference type="InterPro" id="IPR039261">
    <property type="entry name" value="FNR_nucleotide-bd"/>
</dbReference>
<protein>
    <recommendedName>
        <fullName evidence="3">FAD-binding FR-type domain-containing protein</fullName>
    </recommendedName>
</protein>
<name>A0A9P5X234_9AGAR</name>
<dbReference type="EMBL" id="MU151893">
    <property type="protein sequence ID" value="KAF9441481.1"/>
    <property type="molecule type" value="Genomic_DNA"/>
</dbReference>
<evidence type="ECO:0000313" key="1">
    <source>
        <dbReference type="EMBL" id="KAF9441481.1"/>
    </source>
</evidence>
<evidence type="ECO:0000313" key="2">
    <source>
        <dbReference type="Proteomes" id="UP000807342"/>
    </source>
</evidence>
<reference evidence="1" key="1">
    <citation type="submission" date="2020-11" db="EMBL/GenBank/DDBJ databases">
        <authorList>
            <consortium name="DOE Joint Genome Institute"/>
            <person name="Ahrendt S."/>
            <person name="Riley R."/>
            <person name="Andreopoulos W."/>
            <person name="Labutti K."/>
            <person name="Pangilinan J."/>
            <person name="Ruiz-Duenas F.J."/>
            <person name="Barrasa J.M."/>
            <person name="Sanchez-Garcia M."/>
            <person name="Camarero S."/>
            <person name="Miyauchi S."/>
            <person name="Serrano A."/>
            <person name="Linde D."/>
            <person name="Babiker R."/>
            <person name="Drula E."/>
            <person name="Ayuso-Fernandez I."/>
            <person name="Pacheco R."/>
            <person name="Padilla G."/>
            <person name="Ferreira P."/>
            <person name="Barriuso J."/>
            <person name="Kellner H."/>
            <person name="Castanera R."/>
            <person name="Alfaro M."/>
            <person name="Ramirez L."/>
            <person name="Pisabarro A.G."/>
            <person name="Kuo A."/>
            <person name="Tritt A."/>
            <person name="Lipzen A."/>
            <person name="He G."/>
            <person name="Yan M."/>
            <person name="Ng V."/>
            <person name="Cullen D."/>
            <person name="Martin F."/>
            <person name="Rosso M.-N."/>
            <person name="Henrissat B."/>
            <person name="Hibbett D."/>
            <person name="Martinez A.T."/>
            <person name="Grigoriev I.V."/>
        </authorList>
    </citation>
    <scope>NUCLEOTIDE SEQUENCE</scope>
    <source>
        <strain evidence="1">MF-IS2</strain>
    </source>
</reference>
<dbReference type="Proteomes" id="UP000807342">
    <property type="component" value="Unassembled WGS sequence"/>
</dbReference>
<accession>A0A9P5X234</accession>
<proteinExistence type="predicted"/>
<dbReference type="SUPFAM" id="SSF52343">
    <property type="entry name" value="Ferredoxin reductase-like, C-terminal NADP-linked domain"/>
    <property type="match status" value="1"/>
</dbReference>
<keyword evidence="2" id="KW-1185">Reference proteome</keyword>
<dbReference type="PANTHER" id="PTHR42815">
    <property type="entry name" value="FAD-BINDING, PUTATIVE (AFU_ORTHOLOGUE AFUA_6G07600)-RELATED"/>
    <property type="match status" value="1"/>
</dbReference>
<dbReference type="Gene3D" id="2.30.110.10">
    <property type="entry name" value="Electron Transport, Fmn-binding Protein, Chain A"/>
    <property type="match status" value="1"/>
</dbReference>
<dbReference type="Gene3D" id="3.40.50.80">
    <property type="entry name" value="Nucleotide-binding domain of ferredoxin-NADP reductase (FNR) module"/>
    <property type="match status" value="1"/>
</dbReference>
<dbReference type="AlphaFoldDB" id="A0A9P5X234"/>
<gene>
    <name evidence="1" type="ORF">P691DRAFT_812715</name>
</gene>
<comment type="caution">
    <text evidence="1">The sequence shown here is derived from an EMBL/GenBank/DDBJ whole genome shotgun (WGS) entry which is preliminary data.</text>
</comment>
<sequence length="631" mass="70142">MHQKLGFADKVVTDYTAIQGDLPPEHAQFYETCLPFIPVTTLDESGRPWGSILAGKNGEKGFVHSRRYTQLDVVAQLWNGDPLEENLQQFDGKDVLIAGIGVEFPTRRRNKFAGVVSKLQRVGHDIEMELTVNEAIGNCPKYINIRDLQPQMDRLPKIVYKRPSLSIEDRLPEDVIRFILSSDTVFLGTSYVAKPEDASRFPSHVGMNHRGGLAGFVRVRKDGRTVVLPDYSGNRLMTSLGNIECTPLASLTFVNFTTGDILYLTGEATNLVGTDAHNLMPFQNALTTIHTTGFVLVNDALPVRQKAETEKRSSPYSPPVRLLAEEAAMNLFQGDERPEALLTQIKLHEAHIATFTWESSTDLPITPGQAIILDCASFLGTRQYQHMSPINPTSVNDDKIRTWTVSSSSTGPTRSFSITIRYKPGGALTTALFSIAQKLQQFRVELLDDARPLQLAVKIAGVTGDFILPLSPPPQPRRDLVWFAGGIGLTPFLSMLSSLRETVKDEQVNIRFILSTREPATLLRLIFQAYYGVDPQLALPARTPNPNIHLDIDVFYSKYEPSNSIQIPSDNIRLRQNEGRLDAAFISKHKADVVGKDIYVCGPEDYTQTVIGALTGLGVEPDRIRTEGFFY</sequence>
<dbReference type="OrthoDB" id="436496at2759"/>
<dbReference type="PANTHER" id="PTHR42815:SF2">
    <property type="entry name" value="FAD-BINDING, PUTATIVE (AFU_ORTHOLOGUE AFUA_6G07600)-RELATED"/>
    <property type="match status" value="1"/>
</dbReference>
<dbReference type="InterPro" id="IPR012349">
    <property type="entry name" value="Split_barrel_FMN-bd"/>
</dbReference>
<evidence type="ECO:0008006" key="3">
    <source>
        <dbReference type="Google" id="ProtNLM"/>
    </source>
</evidence>
<organism evidence="1 2">
    <name type="scientific">Macrolepiota fuliginosa MF-IS2</name>
    <dbReference type="NCBI Taxonomy" id="1400762"/>
    <lineage>
        <taxon>Eukaryota</taxon>
        <taxon>Fungi</taxon>
        <taxon>Dikarya</taxon>
        <taxon>Basidiomycota</taxon>
        <taxon>Agaricomycotina</taxon>
        <taxon>Agaricomycetes</taxon>
        <taxon>Agaricomycetidae</taxon>
        <taxon>Agaricales</taxon>
        <taxon>Agaricineae</taxon>
        <taxon>Agaricaceae</taxon>
        <taxon>Macrolepiota</taxon>
    </lineage>
</organism>